<dbReference type="EMBL" id="CAJVCH010415321">
    <property type="protein sequence ID" value="CAG7818234.1"/>
    <property type="molecule type" value="Genomic_DNA"/>
</dbReference>
<sequence>RAAGVGTAKLEERGCRVCLINLDPTMSVSWS</sequence>
<evidence type="ECO:0000313" key="1">
    <source>
        <dbReference type="EMBL" id="CAG7818234.1"/>
    </source>
</evidence>
<gene>
    <name evidence="1" type="ORF">AFUS01_LOCUS28748</name>
</gene>
<feature type="non-terminal residue" evidence="1">
    <location>
        <position position="1"/>
    </location>
</feature>
<dbReference type="AlphaFoldDB" id="A0A8J2PLF6"/>
<dbReference type="Proteomes" id="UP000708208">
    <property type="component" value="Unassembled WGS sequence"/>
</dbReference>
<reference evidence="1" key="1">
    <citation type="submission" date="2021-06" db="EMBL/GenBank/DDBJ databases">
        <authorList>
            <person name="Hodson N. C."/>
            <person name="Mongue J. A."/>
            <person name="Jaron S. K."/>
        </authorList>
    </citation>
    <scope>NUCLEOTIDE SEQUENCE</scope>
</reference>
<organism evidence="1 2">
    <name type="scientific">Allacma fusca</name>
    <dbReference type="NCBI Taxonomy" id="39272"/>
    <lineage>
        <taxon>Eukaryota</taxon>
        <taxon>Metazoa</taxon>
        <taxon>Ecdysozoa</taxon>
        <taxon>Arthropoda</taxon>
        <taxon>Hexapoda</taxon>
        <taxon>Collembola</taxon>
        <taxon>Symphypleona</taxon>
        <taxon>Sminthuridae</taxon>
        <taxon>Allacma</taxon>
    </lineage>
</organism>
<comment type="caution">
    <text evidence="1">The sequence shown here is derived from an EMBL/GenBank/DDBJ whole genome shotgun (WGS) entry which is preliminary data.</text>
</comment>
<accession>A0A8J2PLF6</accession>
<name>A0A8J2PLF6_9HEXA</name>
<evidence type="ECO:0000313" key="2">
    <source>
        <dbReference type="Proteomes" id="UP000708208"/>
    </source>
</evidence>
<proteinExistence type="predicted"/>
<protein>
    <submittedName>
        <fullName evidence="1">Uncharacterized protein</fullName>
    </submittedName>
</protein>
<keyword evidence="2" id="KW-1185">Reference proteome</keyword>